<dbReference type="Proteomes" id="UP000639396">
    <property type="component" value="Unassembled WGS sequence"/>
</dbReference>
<dbReference type="Gene3D" id="3.30.530.20">
    <property type="match status" value="1"/>
</dbReference>
<keyword evidence="4" id="KW-1185">Reference proteome</keyword>
<gene>
    <name evidence="3" type="ORF">IDH45_25680</name>
</gene>
<dbReference type="InterPro" id="IPR023393">
    <property type="entry name" value="START-like_dom_sf"/>
</dbReference>
<reference evidence="3" key="1">
    <citation type="submission" date="2020-09" db="EMBL/GenBank/DDBJ databases">
        <title>A novel bacterium of genus Paenibacillus, isolated from South China Sea.</title>
        <authorList>
            <person name="Huang H."/>
            <person name="Mo K."/>
            <person name="Hu Y."/>
        </authorList>
    </citation>
    <scope>NUCLEOTIDE SEQUENCE</scope>
    <source>
        <strain evidence="3">IB182363</strain>
    </source>
</reference>
<name>A0A927CC80_9BACL</name>
<dbReference type="CDD" id="cd08899">
    <property type="entry name" value="SRPBCC_CalC_Aha1-like_6"/>
    <property type="match status" value="1"/>
</dbReference>
<accession>A0A927CC80</accession>
<comment type="similarity">
    <text evidence="1">Belongs to the AHA1 family.</text>
</comment>
<organism evidence="3 4">
    <name type="scientific">Paenibacillus oceani</name>
    <dbReference type="NCBI Taxonomy" id="2772510"/>
    <lineage>
        <taxon>Bacteria</taxon>
        <taxon>Bacillati</taxon>
        <taxon>Bacillota</taxon>
        <taxon>Bacilli</taxon>
        <taxon>Bacillales</taxon>
        <taxon>Paenibacillaceae</taxon>
        <taxon>Paenibacillus</taxon>
    </lineage>
</organism>
<dbReference type="InterPro" id="IPR013538">
    <property type="entry name" value="ASHA1/2-like_C"/>
</dbReference>
<evidence type="ECO:0000313" key="4">
    <source>
        <dbReference type="Proteomes" id="UP000639396"/>
    </source>
</evidence>
<dbReference type="Pfam" id="PF08327">
    <property type="entry name" value="AHSA1"/>
    <property type="match status" value="1"/>
</dbReference>
<dbReference type="SUPFAM" id="SSF55961">
    <property type="entry name" value="Bet v1-like"/>
    <property type="match status" value="1"/>
</dbReference>
<evidence type="ECO:0000313" key="3">
    <source>
        <dbReference type="EMBL" id="MBD2865378.1"/>
    </source>
</evidence>
<dbReference type="EMBL" id="JACXJA010000041">
    <property type="protein sequence ID" value="MBD2865378.1"/>
    <property type="molecule type" value="Genomic_DNA"/>
</dbReference>
<protein>
    <submittedName>
        <fullName evidence="3">SRPBCC family protein</fullName>
    </submittedName>
</protein>
<sequence>MELSKVFSLESCLGAVTRTVSELEREGKPARNVTLERSYDTTPEDLWDAMTNPERLLRWFAPVSGDLKLRGRYQIKDNAGGLITECVPPHYFSVTWEFGGGLSWVELRITAEGEERSRLTLSHICPIDDHWKNYGPGAVGVGWDLALVGLEFHLSTGEMDRLDENAFSASIEGKSFMADCSEDWRRAAVAAGENPSWAEAAAKQVTDFYTGSGL</sequence>
<evidence type="ECO:0000259" key="2">
    <source>
        <dbReference type="Pfam" id="PF08327"/>
    </source>
</evidence>
<evidence type="ECO:0000256" key="1">
    <source>
        <dbReference type="ARBA" id="ARBA00006817"/>
    </source>
</evidence>
<dbReference type="AlphaFoldDB" id="A0A927CC80"/>
<feature type="domain" description="Activator of Hsp90 ATPase homologue 1/2-like C-terminal" evidence="2">
    <location>
        <begin position="40"/>
        <end position="150"/>
    </location>
</feature>
<proteinExistence type="inferred from homology"/>
<comment type="caution">
    <text evidence="3">The sequence shown here is derived from an EMBL/GenBank/DDBJ whole genome shotgun (WGS) entry which is preliminary data.</text>
</comment>